<evidence type="ECO:0000313" key="2">
    <source>
        <dbReference type="EMBL" id="KRG39122.1"/>
    </source>
</evidence>
<accession>A0A0R0A9B0</accession>
<name>A0A0R0A9B0_9GAMM</name>
<gene>
    <name evidence="2" type="ORF">ARC78_14990</name>
</gene>
<keyword evidence="1" id="KW-1133">Transmembrane helix</keyword>
<proteinExistence type="predicted"/>
<evidence type="ECO:0000313" key="3">
    <source>
        <dbReference type="Proteomes" id="UP000050836"/>
    </source>
</evidence>
<feature type="transmembrane region" description="Helical" evidence="1">
    <location>
        <begin position="20"/>
        <end position="40"/>
    </location>
</feature>
<dbReference type="EMBL" id="LLXS01000048">
    <property type="protein sequence ID" value="KRG39122.1"/>
    <property type="molecule type" value="Genomic_DNA"/>
</dbReference>
<organism evidence="2 3">
    <name type="scientific">Stenotrophomonas pictorum JCM 9942</name>
    <dbReference type="NCBI Taxonomy" id="1236960"/>
    <lineage>
        <taxon>Bacteria</taxon>
        <taxon>Pseudomonadati</taxon>
        <taxon>Pseudomonadota</taxon>
        <taxon>Gammaproteobacteria</taxon>
        <taxon>Lysobacterales</taxon>
        <taxon>Lysobacteraceae</taxon>
        <taxon>Stenotrophomonas</taxon>
    </lineage>
</organism>
<keyword evidence="1" id="KW-0812">Transmembrane</keyword>
<protein>
    <recommendedName>
        <fullName evidence="4">Transmembrane protein</fullName>
    </recommendedName>
</protein>
<dbReference type="Proteomes" id="UP000050836">
    <property type="component" value="Unassembled WGS sequence"/>
</dbReference>
<evidence type="ECO:0008006" key="4">
    <source>
        <dbReference type="Google" id="ProtNLM"/>
    </source>
</evidence>
<keyword evidence="1" id="KW-0472">Membrane</keyword>
<sequence>MWVLASLLLAGLSWLAWHKYAYSFVLVFGLLAIIAAIFAWDELHIFNRERRKPQIVPPTKIPDFPPQTKRPVR</sequence>
<evidence type="ECO:0000256" key="1">
    <source>
        <dbReference type="SAM" id="Phobius"/>
    </source>
</evidence>
<reference evidence="2 3" key="1">
    <citation type="submission" date="2015-10" db="EMBL/GenBank/DDBJ databases">
        <title>Genome sequencing and analysis of members of genus Stenotrophomonas.</title>
        <authorList>
            <person name="Patil P.P."/>
            <person name="Midha S."/>
            <person name="Patil P.B."/>
        </authorList>
    </citation>
    <scope>NUCLEOTIDE SEQUENCE [LARGE SCALE GENOMIC DNA]</scope>
    <source>
        <strain evidence="2 3">JCM 9942</strain>
    </source>
</reference>
<keyword evidence="3" id="KW-1185">Reference proteome</keyword>
<dbReference type="AlphaFoldDB" id="A0A0R0A9B0"/>
<comment type="caution">
    <text evidence="2">The sequence shown here is derived from an EMBL/GenBank/DDBJ whole genome shotgun (WGS) entry which is preliminary data.</text>
</comment>